<organism evidence="1">
    <name type="scientific">Musa acuminata subsp. malaccensis</name>
    <name type="common">Wild banana</name>
    <name type="synonym">Musa malaccensis</name>
    <dbReference type="NCBI Taxonomy" id="214687"/>
    <lineage>
        <taxon>Eukaryota</taxon>
        <taxon>Viridiplantae</taxon>
        <taxon>Streptophyta</taxon>
        <taxon>Embryophyta</taxon>
        <taxon>Tracheophyta</taxon>
        <taxon>Spermatophyta</taxon>
        <taxon>Magnoliopsida</taxon>
        <taxon>Liliopsida</taxon>
        <taxon>Zingiberales</taxon>
        <taxon>Musaceae</taxon>
        <taxon>Musa</taxon>
    </lineage>
</organism>
<feature type="non-terminal residue" evidence="1">
    <location>
        <position position="193"/>
    </location>
</feature>
<sequence>MTVANSSKLMTPSPSVSACRIISVSSRKVSGWPMRAIDRASSAAEMYPLPSRSNDRKTSRSCSWLTKACSVMTGASATASSSNSTDPLPLASMLASSAWIWSPVGLRPRERSRAASSRCVRLPSRSMSNRSNMSRSCFRCSPCSPRPIDVVTRQAIPTTKPLVASDVVKDRKEEERWLFWVVCLRLIGHLRWG</sequence>
<dbReference type="AlphaFoldDB" id="A0A8D7FNI6"/>
<accession>A0A8D7FNI6</accession>
<protein>
    <submittedName>
        <fullName evidence="1">(wild Malaysian banana) hypothetical protein</fullName>
    </submittedName>
</protein>
<dbReference type="EMBL" id="HG996466">
    <property type="protein sequence ID" value="CAG1859784.1"/>
    <property type="molecule type" value="Genomic_DNA"/>
</dbReference>
<reference evidence="1" key="1">
    <citation type="submission" date="2021-03" db="EMBL/GenBank/DDBJ databases">
        <authorList>
            <consortium name="Genoscope - CEA"/>
            <person name="William W."/>
        </authorList>
    </citation>
    <scope>NUCLEOTIDE SEQUENCE</scope>
    <source>
        <strain evidence="1">Doubled-haploid Pahang</strain>
    </source>
</reference>
<proteinExistence type="predicted"/>
<evidence type="ECO:0000313" key="1">
    <source>
        <dbReference type="EMBL" id="CAG1859784.1"/>
    </source>
</evidence>
<gene>
    <name evidence="1" type="ORF">GSMUA_300790.1</name>
</gene>
<name>A0A8D7FNI6_MUSAM</name>